<comment type="caution">
    <text evidence="1">The sequence shown here is derived from an EMBL/GenBank/DDBJ whole genome shotgun (WGS) entry which is preliminary data.</text>
</comment>
<dbReference type="CDD" id="cd14825">
    <property type="entry name" value="TRAPPC2_sedlin"/>
    <property type="match status" value="1"/>
</dbReference>
<reference evidence="1" key="1">
    <citation type="submission" date="2022-07" db="EMBL/GenBank/DDBJ databases">
        <title>Phylogenomic reconstructions and comparative analyses of Kickxellomycotina fungi.</title>
        <authorList>
            <person name="Reynolds N.K."/>
            <person name="Stajich J.E."/>
            <person name="Barry K."/>
            <person name="Grigoriev I.V."/>
            <person name="Crous P."/>
            <person name="Smith M.E."/>
        </authorList>
    </citation>
    <scope>NUCLEOTIDE SEQUENCE</scope>
    <source>
        <strain evidence="1">BCRC 34381</strain>
    </source>
</reference>
<evidence type="ECO:0000313" key="2">
    <source>
        <dbReference type="Proteomes" id="UP001143981"/>
    </source>
</evidence>
<dbReference type="InterPro" id="IPR011012">
    <property type="entry name" value="Longin-like_dom_sf"/>
</dbReference>
<dbReference type="EMBL" id="JANBOI010000003">
    <property type="protein sequence ID" value="KAJ1736126.1"/>
    <property type="molecule type" value="Genomic_DNA"/>
</dbReference>
<dbReference type="GO" id="GO:0006888">
    <property type="term" value="P:endoplasmic reticulum to Golgi vesicle-mediated transport"/>
    <property type="evidence" value="ECO:0007669"/>
    <property type="project" value="InterPro"/>
</dbReference>
<dbReference type="GO" id="GO:0005737">
    <property type="term" value="C:cytoplasm"/>
    <property type="evidence" value="ECO:0007669"/>
    <property type="project" value="GOC"/>
</dbReference>
<dbReference type="AlphaFoldDB" id="A0A9W8D1B1"/>
<dbReference type="SUPFAM" id="SSF64356">
    <property type="entry name" value="SNARE-like"/>
    <property type="match status" value="1"/>
</dbReference>
<dbReference type="OrthoDB" id="10252102at2759"/>
<evidence type="ECO:0000313" key="1">
    <source>
        <dbReference type="EMBL" id="KAJ1736126.1"/>
    </source>
</evidence>
<keyword evidence="2" id="KW-1185">Reference proteome</keyword>
<organism evidence="1 2">
    <name type="scientific">Coemansia biformis</name>
    <dbReference type="NCBI Taxonomy" id="1286918"/>
    <lineage>
        <taxon>Eukaryota</taxon>
        <taxon>Fungi</taxon>
        <taxon>Fungi incertae sedis</taxon>
        <taxon>Zoopagomycota</taxon>
        <taxon>Kickxellomycotina</taxon>
        <taxon>Kickxellomycetes</taxon>
        <taxon>Kickxellales</taxon>
        <taxon>Kickxellaceae</taxon>
        <taxon>Coemansia</taxon>
    </lineage>
</organism>
<gene>
    <name evidence="1" type="primary">TRS20</name>
    <name evidence="1" type="ORF">LPJ61_000176</name>
</gene>
<accession>A0A9W8D1B1</accession>
<dbReference type="Gene3D" id="3.30.450.70">
    <property type="match status" value="1"/>
</dbReference>
<dbReference type="InterPro" id="IPR006722">
    <property type="entry name" value="Sedlin"/>
</dbReference>
<dbReference type="PANTHER" id="PTHR12403">
    <property type="entry name" value="TRAFFICKING PROTEIN PARTICLE COMPLEX SUBUNIT 2"/>
    <property type="match status" value="1"/>
</dbReference>
<sequence>MATYHFVIVGAADAPLYEATFGVPRPESKHLHQFIVHAALDLVDDAQFMTNACYLKTVDKHGDWSVSAYVAPSAVRLMLLHESRSEDAIRAFFADCHELYVKTLLNPFYEPGSPILSQAFDAKVAALAKRHLL</sequence>
<name>A0A9W8D1B1_9FUNG</name>
<dbReference type="Pfam" id="PF04628">
    <property type="entry name" value="Sedlin_N"/>
    <property type="match status" value="1"/>
</dbReference>
<proteinExistence type="predicted"/>
<dbReference type="Proteomes" id="UP001143981">
    <property type="component" value="Unassembled WGS sequence"/>
</dbReference>
<protein>
    <submittedName>
        <fullName evidence="1">TRAPP subunit</fullName>
    </submittedName>
</protein>